<evidence type="ECO:0000256" key="1">
    <source>
        <dbReference type="ARBA" id="ARBA00010397"/>
    </source>
</evidence>
<dbReference type="GeneID" id="5893608"/>
<feature type="region of interest" description="Disordered" evidence="4">
    <location>
        <begin position="26"/>
        <end position="58"/>
    </location>
</feature>
<feature type="domain" description="Translation initiation factor IF2/IF5" evidence="5">
    <location>
        <begin position="171"/>
        <end position="280"/>
    </location>
</feature>
<reference evidence="6 7" key="1">
    <citation type="journal article" date="2008" name="Nature">
        <title>The genome of the choanoflagellate Monosiga brevicollis and the origin of metazoans.</title>
        <authorList>
            <consortium name="JGI Sequencing"/>
            <person name="King N."/>
            <person name="Westbrook M.J."/>
            <person name="Young S.L."/>
            <person name="Kuo A."/>
            <person name="Abedin M."/>
            <person name="Chapman J."/>
            <person name="Fairclough S."/>
            <person name="Hellsten U."/>
            <person name="Isogai Y."/>
            <person name="Letunic I."/>
            <person name="Marr M."/>
            <person name="Pincus D."/>
            <person name="Putnam N."/>
            <person name="Rokas A."/>
            <person name="Wright K.J."/>
            <person name="Zuzow R."/>
            <person name="Dirks W."/>
            <person name="Good M."/>
            <person name="Goodstein D."/>
            <person name="Lemons D."/>
            <person name="Li W."/>
            <person name="Lyons J.B."/>
            <person name="Morris A."/>
            <person name="Nichols S."/>
            <person name="Richter D.J."/>
            <person name="Salamov A."/>
            <person name="Bork P."/>
            <person name="Lim W.A."/>
            <person name="Manning G."/>
            <person name="Miller W.T."/>
            <person name="McGinnis W."/>
            <person name="Shapiro H."/>
            <person name="Tjian R."/>
            <person name="Grigoriev I.V."/>
            <person name="Rokhsar D."/>
        </authorList>
    </citation>
    <scope>NUCLEOTIDE SEQUENCE [LARGE SCALE GENOMIC DNA]</scope>
    <source>
        <strain evidence="7">MX1 / ATCC 50154</strain>
    </source>
</reference>
<dbReference type="Gene3D" id="3.30.30.170">
    <property type="match status" value="1"/>
</dbReference>
<dbReference type="KEGG" id="mbr:MONBRDRAFT_33635"/>
<evidence type="ECO:0000256" key="4">
    <source>
        <dbReference type="SAM" id="MobiDB-lite"/>
    </source>
</evidence>
<dbReference type="InterPro" id="IPR045196">
    <property type="entry name" value="IF2/IF5"/>
</dbReference>
<dbReference type="RefSeq" id="XP_001748320.1">
    <property type="nucleotide sequence ID" value="XM_001748268.1"/>
</dbReference>
<dbReference type="SUPFAM" id="SSF75689">
    <property type="entry name" value="Zinc-binding domain of translation initiation factor 2 beta"/>
    <property type="match status" value="1"/>
</dbReference>
<dbReference type="SUPFAM" id="SSF100966">
    <property type="entry name" value="Translation initiation factor 2 beta, aIF2beta, N-terminal domain"/>
    <property type="match status" value="1"/>
</dbReference>
<dbReference type="Proteomes" id="UP000001357">
    <property type="component" value="Unassembled WGS sequence"/>
</dbReference>
<organism evidence="6 7">
    <name type="scientific">Monosiga brevicollis</name>
    <name type="common">Choanoflagellate</name>
    <dbReference type="NCBI Taxonomy" id="81824"/>
    <lineage>
        <taxon>Eukaryota</taxon>
        <taxon>Choanoflagellata</taxon>
        <taxon>Craspedida</taxon>
        <taxon>Salpingoecidae</taxon>
        <taxon>Monosiga</taxon>
    </lineage>
</organism>
<keyword evidence="7" id="KW-1185">Reference proteome</keyword>
<dbReference type="GO" id="GO:0003729">
    <property type="term" value="F:mRNA binding"/>
    <property type="evidence" value="ECO:0000318"/>
    <property type="project" value="GO_Central"/>
</dbReference>
<name>A9V6Q5_MONBE</name>
<evidence type="ECO:0000313" key="7">
    <source>
        <dbReference type="Proteomes" id="UP000001357"/>
    </source>
</evidence>
<feature type="region of interest" description="Disordered" evidence="4">
    <location>
        <begin position="95"/>
        <end position="140"/>
    </location>
</feature>
<dbReference type="STRING" id="81824.A9V6Q5"/>
<evidence type="ECO:0000256" key="2">
    <source>
        <dbReference type="ARBA" id="ARBA00022540"/>
    </source>
</evidence>
<dbReference type="AlphaFoldDB" id="A9V6Q5"/>
<dbReference type="OMA" id="CMREGNK"/>
<dbReference type="InterPro" id="IPR002735">
    <property type="entry name" value="Transl_init_fac_IF2/IF5_dom"/>
</dbReference>
<evidence type="ECO:0000259" key="5">
    <source>
        <dbReference type="SMART" id="SM00653"/>
    </source>
</evidence>
<dbReference type="EMBL" id="CH991563">
    <property type="protein sequence ID" value="EDQ86775.1"/>
    <property type="molecule type" value="Genomic_DNA"/>
</dbReference>
<dbReference type="FunFam" id="3.30.30.170:FF:000001">
    <property type="entry name" value="Eukaryotic translation initiation factor 2 subunit"/>
    <property type="match status" value="1"/>
</dbReference>
<accession>A9V6Q5</accession>
<gene>
    <name evidence="6" type="ORF">MONBRDRAFT_33635</name>
</gene>
<dbReference type="PANTHER" id="PTHR23001:SF3">
    <property type="entry name" value="EUKARYOTIC TRANSLATION INITIATION FACTOR 2 SUBUNIT 2"/>
    <property type="match status" value="1"/>
</dbReference>
<dbReference type="GO" id="GO:0005850">
    <property type="term" value="C:eukaryotic translation initiation factor 2 complex"/>
    <property type="evidence" value="ECO:0000318"/>
    <property type="project" value="GO_Central"/>
</dbReference>
<dbReference type="GO" id="GO:0003743">
    <property type="term" value="F:translation initiation factor activity"/>
    <property type="evidence" value="ECO:0000318"/>
    <property type="project" value="GO_Central"/>
</dbReference>
<dbReference type="InterPro" id="IPR016190">
    <property type="entry name" value="Transl_init_fac_IF2/IF5_Zn-bd"/>
</dbReference>
<dbReference type="InterPro" id="IPR016189">
    <property type="entry name" value="Transl_init_fac_IF2/IF5_N"/>
</dbReference>
<dbReference type="eggNOG" id="KOG2768">
    <property type="taxonomic scope" value="Eukaryota"/>
</dbReference>
<protein>
    <recommendedName>
        <fullName evidence="5">Translation initiation factor IF2/IF5 domain-containing protein</fullName>
    </recommendedName>
</protein>
<evidence type="ECO:0000313" key="6">
    <source>
        <dbReference type="EMBL" id="EDQ86775.1"/>
    </source>
</evidence>
<keyword evidence="2" id="KW-0396">Initiation factor</keyword>
<sequence length="305" mass="33955">MTEEDLNFDPTLKKKKKKKKILASFDDEVTESSTDAPEPVSAAAIDENEEEDDLPKPTKVAVVHSEDLDKPVSEELVTMLISNDIDYSALKKRAKRSTDALEEPDSLDFSKKKKKKKKTAKAVDQAPLEGDAVTSTADDGDEGTVHPYSVLLDRVFAIIKEKNPELISGEKKKFTMKPPQVVRLGAKKTGFVNITDICKLLHRQQDHMLAFLFAELGTSGSVDASNCLVIKGRFQQKQIESILRKYIREYVTCHTCRSPNTILAKYNRLYFLTCEACGSRQSVANINSGFQAVTGRRAALRAKAQ</sequence>
<dbReference type="PANTHER" id="PTHR23001">
    <property type="entry name" value="EUKARYOTIC TRANSLATION INITIATION FACTOR"/>
    <property type="match status" value="1"/>
</dbReference>
<dbReference type="Pfam" id="PF01873">
    <property type="entry name" value="eIF-5_eIF-2B"/>
    <property type="match status" value="1"/>
</dbReference>
<evidence type="ECO:0000256" key="3">
    <source>
        <dbReference type="ARBA" id="ARBA00022917"/>
    </source>
</evidence>
<comment type="similarity">
    <text evidence="1">Belongs to the eIF-2-beta/eIF-5 family.</text>
</comment>
<feature type="compositionally biased region" description="Basic residues" evidence="4">
    <location>
        <begin position="111"/>
        <end position="120"/>
    </location>
</feature>
<dbReference type="GO" id="GO:0001731">
    <property type="term" value="P:formation of translation preinitiation complex"/>
    <property type="evidence" value="ECO:0000318"/>
    <property type="project" value="GO_Central"/>
</dbReference>
<dbReference type="GO" id="GO:0031369">
    <property type="term" value="F:translation initiation factor binding"/>
    <property type="evidence" value="ECO:0000318"/>
    <property type="project" value="GO_Central"/>
</dbReference>
<dbReference type="InParanoid" id="A9V6Q5"/>
<keyword evidence="3" id="KW-0648">Protein biosynthesis</keyword>
<proteinExistence type="inferred from homology"/>
<dbReference type="SMART" id="SM00653">
    <property type="entry name" value="eIF2B_5"/>
    <property type="match status" value="1"/>
</dbReference>